<keyword evidence="2" id="KW-1185">Reference proteome</keyword>
<evidence type="ECO:0000313" key="1">
    <source>
        <dbReference type="EMBL" id="SCZ99168.1"/>
    </source>
</evidence>
<organism evidence="1 2">
    <name type="scientific">Microbotryum saponariae</name>
    <dbReference type="NCBI Taxonomy" id="289078"/>
    <lineage>
        <taxon>Eukaryota</taxon>
        <taxon>Fungi</taxon>
        <taxon>Dikarya</taxon>
        <taxon>Basidiomycota</taxon>
        <taxon>Pucciniomycotina</taxon>
        <taxon>Microbotryomycetes</taxon>
        <taxon>Microbotryales</taxon>
        <taxon>Microbotryaceae</taxon>
        <taxon>Microbotryum</taxon>
    </lineage>
</organism>
<proteinExistence type="predicted"/>
<reference evidence="2" key="1">
    <citation type="submission" date="2016-10" db="EMBL/GenBank/DDBJ databases">
        <authorList>
            <person name="Jeantristanb JTB J.-T."/>
            <person name="Ricardo R."/>
        </authorList>
    </citation>
    <scope>NUCLEOTIDE SEQUENCE [LARGE SCALE GENOMIC DNA]</scope>
</reference>
<gene>
    <name evidence="1" type="ORF">BZ3500_MVSOF-1268-A1-R1_CHR3-1G05851</name>
</gene>
<sequence>MVTRCADAIFNLHWLDIPSPCTRNALHQSAPIIFSAIDEPGSGHDGVFHASAFLNEIVHRGGELATHVLECDGMFGCPIGEPLLLGPVPLVRLADEVGLQRGQAHGEMVERALLLALRAPTQFLMRRIVTDRGRV</sequence>
<dbReference type="EMBL" id="FMWP01000096">
    <property type="protein sequence ID" value="SCZ99168.1"/>
    <property type="molecule type" value="Genomic_DNA"/>
</dbReference>
<evidence type="ECO:0000313" key="2">
    <source>
        <dbReference type="Proteomes" id="UP000249723"/>
    </source>
</evidence>
<name>A0A2X0L2V0_9BASI</name>
<dbReference type="AlphaFoldDB" id="A0A2X0L2V0"/>
<accession>A0A2X0L2V0</accession>
<dbReference type="Proteomes" id="UP000249723">
    <property type="component" value="Unassembled WGS sequence"/>
</dbReference>
<protein>
    <submittedName>
        <fullName evidence="1">BZ3500_MvSof-1268-A1-R1_Chr3-1g05851 protein</fullName>
    </submittedName>
</protein>